<dbReference type="EMBL" id="FR968575">
    <property type="protein sequence ID" value="CDR06534.1"/>
    <property type="molecule type" value="Genomic_DNA"/>
</dbReference>
<dbReference type="InterPro" id="IPR036865">
    <property type="entry name" value="CRAL-TRIO_dom_sf"/>
</dbReference>
<gene>
    <name evidence="2" type="ORF">GSONMT00030098001</name>
</gene>
<sequence>MAYNLVKHFLSEETRHKIIILGSNWQEVLLKHIDPEQLPVAYGGTLTDPDGDPRCRTMVRKREGGSEDFHKAVNDLRDKARRDFYAIKRNIKFDIQLRFG</sequence>
<dbReference type="InterPro" id="IPR001251">
    <property type="entry name" value="CRAL-TRIO_dom"/>
</dbReference>
<accession>A0A060ZLD0</accession>
<dbReference type="Proteomes" id="UP000193380">
    <property type="component" value="Unassembled WGS sequence"/>
</dbReference>
<dbReference type="PANTHER" id="PTHR23324:SF83">
    <property type="entry name" value="SEC14-LIKE PROTEIN 2"/>
    <property type="match status" value="1"/>
</dbReference>
<dbReference type="PaxDb" id="8022-A0A060ZLD0"/>
<protein>
    <recommendedName>
        <fullName evidence="1">CRAL-TRIO domain-containing protein</fullName>
    </recommendedName>
</protein>
<reference evidence="2" key="1">
    <citation type="journal article" date="2014" name="Nat. Commun.">
        <title>The rainbow trout genome provides novel insights into evolution after whole-genome duplication in vertebrates.</title>
        <authorList>
            <person name="Berthelot C."/>
            <person name="Brunet F."/>
            <person name="Chalopin D."/>
            <person name="Juanchich A."/>
            <person name="Bernard M."/>
            <person name="Noel B."/>
            <person name="Bento P."/>
            <person name="Da Silva C."/>
            <person name="Labadie K."/>
            <person name="Alberti A."/>
            <person name="Aury J.M."/>
            <person name="Louis A."/>
            <person name="Dehais P."/>
            <person name="Bardou P."/>
            <person name="Montfort J."/>
            <person name="Klopp C."/>
            <person name="Cabau C."/>
            <person name="Gaspin C."/>
            <person name="Thorgaard G.H."/>
            <person name="Boussaha M."/>
            <person name="Quillet E."/>
            <person name="Guyomard R."/>
            <person name="Galiana D."/>
            <person name="Bobe J."/>
            <person name="Volff J.N."/>
            <person name="Genet C."/>
            <person name="Wincker P."/>
            <person name="Jaillon O."/>
            <person name="Roest Crollius H."/>
            <person name="Guiguen Y."/>
        </authorList>
    </citation>
    <scope>NUCLEOTIDE SEQUENCE [LARGE SCALE GENOMIC DNA]</scope>
</reference>
<dbReference type="Pfam" id="PF00650">
    <property type="entry name" value="CRAL_TRIO"/>
    <property type="match status" value="1"/>
</dbReference>
<dbReference type="STRING" id="8022.A0A060ZLD0"/>
<dbReference type="AlphaFoldDB" id="A0A060ZLD0"/>
<dbReference type="SUPFAM" id="SSF52087">
    <property type="entry name" value="CRAL/TRIO domain"/>
    <property type="match status" value="1"/>
</dbReference>
<dbReference type="GO" id="GO:0005737">
    <property type="term" value="C:cytoplasm"/>
    <property type="evidence" value="ECO:0007669"/>
    <property type="project" value="TreeGrafter"/>
</dbReference>
<proteinExistence type="predicted"/>
<organism evidence="2 3">
    <name type="scientific">Oncorhynchus mykiss</name>
    <name type="common">Rainbow trout</name>
    <name type="synonym">Salmo gairdneri</name>
    <dbReference type="NCBI Taxonomy" id="8022"/>
    <lineage>
        <taxon>Eukaryota</taxon>
        <taxon>Metazoa</taxon>
        <taxon>Chordata</taxon>
        <taxon>Craniata</taxon>
        <taxon>Vertebrata</taxon>
        <taxon>Euteleostomi</taxon>
        <taxon>Actinopterygii</taxon>
        <taxon>Neopterygii</taxon>
        <taxon>Teleostei</taxon>
        <taxon>Protacanthopterygii</taxon>
        <taxon>Salmoniformes</taxon>
        <taxon>Salmonidae</taxon>
        <taxon>Salmoninae</taxon>
        <taxon>Oncorhynchus</taxon>
    </lineage>
</organism>
<dbReference type="PROSITE" id="PS50191">
    <property type="entry name" value="CRAL_TRIO"/>
    <property type="match status" value="1"/>
</dbReference>
<dbReference type="Gene3D" id="3.40.525.10">
    <property type="entry name" value="CRAL-TRIO lipid binding domain"/>
    <property type="match status" value="1"/>
</dbReference>
<dbReference type="PANTHER" id="PTHR23324">
    <property type="entry name" value="SEC14 RELATED PROTEIN"/>
    <property type="match status" value="1"/>
</dbReference>
<dbReference type="InterPro" id="IPR051064">
    <property type="entry name" value="SEC14/CRAL-TRIO_domain"/>
</dbReference>
<reference evidence="2" key="2">
    <citation type="submission" date="2014-03" db="EMBL/GenBank/DDBJ databases">
        <authorList>
            <person name="Genoscope - CEA"/>
        </authorList>
    </citation>
    <scope>NUCLEOTIDE SEQUENCE</scope>
</reference>
<evidence type="ECO:0000313" key="2">
    <source>
        <dbReference type="EMBL" id="CDR06534.1"/>
    </source>
</evidence>
<evidence type="ECO:0000259" key="1">
    <source>
        <dbReference type="PROSITE" id="PS50191"/>
    </source>
</evidence>
<name>A0A060ZLD0_ONCMY</name>
<dbReference type="CDD" id="cd00170">
    <property type="entry name" value="SEC14"/>
    <property type="match status" value="1"/>
</dbReference>
<feature type="domain" description="CRAL-TRIO" evidence="1">
    <location>
        <begin position="1"/>
        <end position="50"/>
    </location>
</feature>
<evidence type="ECO:0000313" key="3">
    <source>
        <dbReference type="Proteomes" id="UP000193380"/>
    </source>
</evidence>